<dbReference type="OrthoDB" id="10034550at2759"/>
<dbReference type="EMBL" id="CAJNOO010000066">
    <property type="protein sequence ID" value="CAF0781447.1"/>
    <property type="molecule type" value="Genomic_DNA"/>
</dbReference>
<organism evidence="1 4">
    <name type="scientific">Rotaria sordida</name>
    <dbReference type="NCBI Taxonomy" id="392033"/>
    <lineage>
        <taxon>Eukaryota</taxon>
        <taxon>Metazoa</taxon>
        <taxon>Spiralia</taxon>
        <taxon>Gnathifera</taxon>
        <taxon>Rotifera</taxon>
        <taxon>Eurotatoria</taxon>
        <taxon>Bdelloidea</taxon>
        <taxon>Philodinida</taxon>
        <taxon>Philodinidae</taxon>
        <taxon>Rotaria</taxon>
    </lineage>
</organism>
<dbReference type="EMBL" id="CAJOBE010011168">
    <property type="protein sequence ID" value="CAF4124909.1"/>
    <property type="molecule type" value="Genomic_DNA"/>
</dbReference>
<dbReference type="EMBL" id="CAJOAX010004519">
    <property type="protein sequence ID" value="CAF3909625.1"/>
    <property type="molecule type" value="Genomic_DNA"/>
</dbReference>
<evidence type="ECO:0000313" key="2">
    <source>
        <dbReference type="EMBL" id="CAF3909625.1"/>
    </source>
</evidence>
<name>A0A813RFS2_9BILA</name>
<accession>A0A813RFS2</accession>
<protein>
    <submittedName>
        <fullName evidence="1">Uncharacterized protein</fullName>
    </submittedName>
</protein>
<sequence length="185" mass="21831">MFKLPNQVHAEIQQTSLNNKYTSDLESEDINAWTKFFDDSQILNEDDRSRINNIFNKLVTNIIKYEREQDFQLLEAFAKRLLSTDKDREENEESFILTSFDQERLIKLRTICKRLKHYNSIEKLLSTIFTQNKSHELVLPPIKKTSHQTRSSSLSFDDTHITLPVNKKQRISDIESPTSVSKIFY</sequence>
<dbReference type="Proteomes" id="UP000663882">
    <property type="component" value="Unassembled WGS sequence"/>
</dbReference>
<dbReference type="Proteomes" id="UP000663823">
    <property type="component" value="Unassembled WGS sequence"/>
</dbReference>
<dbReference type="Proteomes" id="UP000663874">
    <property type="component" value="Unassembled WGS sequence"/>
</dbReference>
<dbReference type="AlphaFoldDB" id="A0A813RFS2"/>
<evidence type="ECO:0000313" key="1">
    <source>
        <dbReference type="EMBL" id="CAF0781447.1"/>
    </source>
</evidence>
<gene>
    <name evidence="3" type="ORF">FNK824_LOCUS32473</name>
    <name evidence="2" type="ORF">OTI717_LOCUS24227</name>
    <name evidence="1" type="ORF">RFH988_LOCUS2924</name>
</gene>
<evidence type="ECO:0000313" key="4">
    <source>
        <dbReference type="Proteomes" id="UP000663882"/>
    </source>
</evidence>
<proteinExistence type="predicted"/>
<reference evidence="1" key="1">
    <citation type="submission" date="2021-02" db="EMBL/GenBank/DDBJ databases">
        <authorList>
            <person name="Nowell W R."/>
        </authorList>
    </citation>
    <scope>NUCLEOTIDE SEQUENCE</scope>
</reference>
<evidence type="ECO:0000313" key="3">
    <source>
        <dbReference type="EMBL" id="CAF4124909.1"/>
    </source>
</evidence>
<comment type="caution">
    <text evidence="1">The sequence shown here is derived from an EMBL/GenBank/DDBJ whole genome shotgun (WGS) entry which is preliminary data.</text>
</comment>